<proteinExistence type="predicted"/>
<evidence type="ECO:0000256" key="1">
    <source>
        <dbReference type="SAM" id="MobiDB-lite"/>
    </source>
</evidence>
<dbReference type="InterPro" id="IPR043917">
    <property type="entry name" value="DUF5753"/>
</dbReference>
<evidence type="ECO:0000313" key="3">
    <source>
        <dbReference type="EMBL" id="TYB48994.1"/>
    </source>
</evidence>
<feature type="compositionally biased region" description="Basic and acidic residues" evidence="1">
    <location>
        <begin position="118"/>
        <end position="131"/>
    </location>
</feature>
<dbReference type="AlphaFoldDB" id="A0A5D0NXT5"/>
<sequence length="383" mass="44500">MTDDDRDRIVRWFARKLNEAMYRVGASYDEIAKRSEKIKRPVGDFRFEPLRRATIQDHLGSGRRKKLPRREWVFSLIVTLRTLAASRERDPDEVVGTLAEWQARYDEARARYLASGARVDETPPPNRRDADADADQWSDSLALHGADDGVGTGRGQGLPIHDLQQAWRIWLLELATRRYGGRWWPDRYTDVVPDSFAPYLSLEPAARVIRGYEPQFVHGLLQTPEYAEAVIRLEHNGAPAEQIERRLELRMLRQKILRRPNPPKLWVILDEATLYRPYGSRRVLRDQIQHLLMMTEMRDVTIQVMPFDWNEGGYIAAAGPVAILRFAETDVHDVVYREHVSGGDYPSDQAVSDTYVVAWDRLSVRAHQPHETQRMLFRRLREI</sequence>
<accession>A0A5D0NXT5</accession>
<reference evidence="3 4" key="1">
    <citation type="submission" date="2019-08" db="EMBL/GenBank/DDBJ databases">
        <title>Actinomadura sp. nov. CYP1-5 isolated from mountain soil.</title>
        <authorList>
            <person name="Songsumanus A."/>
            <person name="Kuncharoen N."/>
            <person name="Kudo T."/>
            <person name="Yuki M."/>
            <person name="Igarashi Y."/>
            <person name="Tanasupawat S."/>
        </authorList>
    </citation>
    <scope>NUCLEOTIDE SEQUENCE [LARGE SCALE GENOMIC DNA]</scope>
    <source>
        <strain evidence="3 4">JCM 14158</strain>
    </source>
</reference>
<dbReference type="STRING" id="1220554.GCA_001552135_05440"/>
<dbReference type="RefSeq" id="WP_148344138.1">
    <property type="nucleotide sequence ID" value="NZ_VSFG01000001.1"/>
</dbReference>
<dbReference type="Proteomes" id="UP000323380">
    <property type="component" value="Unassembled WGS sequence"/>
</dbReference>
<organism evidence="3 4">
    <name type="scientific">Actinomadura chibensis</name>
    <dbReference type="NCBI Taxonomy" id="392828"/>
    <lineage>
        <taxon>Bacteria</taxon>
        <taxon>Bacillati</taxon>
        <taxon>Actinomycetota</taxon>
        <taxon>Actinomycetes</taxon>
        <taxon>Streptosporangiales</taxon>
        <taxon>Thermomonosporaceae</taxon>
        <taxon>Actinomadura</taxon>
    </lineage>
</organism>
<feature type="domain" description="DUF5753" evidence="2">
    <location>
        <begin position="197"/>
        <end position="376"/>
    </location>
</feature>
<dbReference type="Pfam" id="PF19054">
    <property type="entry name" value="DUF5753"/>
    <property type="match status" value="1"/>
</dbReference>
<keyword evidence="4" id="KW-1185">Reference proteome</keyword>
<name>A0A5D0NXT5_9ACTN</name>
<evidence type="ECO:0000259" key="2">
    <source>
        <dbReference type="Pfam" id="PF19054"/>
    </source>
</evidence>
<dbReference type="EMBL" id="VSFG01000001">
    <property type="protein sequence ID" value="TYB48994.1"/>
    <property type="molecule type" value="Genomic_DNA"/>
</dbReference>
<protein>
    <recommendedName>
        <fullName evidence="2">DUF5753 domain-containing protein</fullName>
    </recommendedName>
</protein>
<evidence type="ECO:0000313" key="4">
    <source>
        <dbReference type="Proteomes" id="UP000323380"/>
    </source>
</evidence>
<comment type="caution">
    <text evidence="3">The sequence shown here is derived from an EMBL/GenBank/DDBJ whole genome shotgun (WGS) entry which is preliminary data.</text>
</comment>
<gene>
    <name evidence="3" type="ORF">FXF69_07565</name>
</gene>
<feature type="region of interest" description="Disordered" evidence="1">
    <location>
        <begin position="115"/>
        <end position="134"/>
    </location>
</feature>